<name>A0A917UH49_9ACTN</name>
<feature type="transmembrane region" description="Helical" evidence="6">
    <location>
        <begin position="342"/>
        <end position="362"/>
    </location>
</feature>
<dbReference type="GO" id="GO:0022857">
    <property type="term" value="F:transmembrane transporter activity"/>
    <property type="evidence" value="ECO:0007669"/>
    <property type="project" value="InterPro"/>
</dbReference>
<dbReference type="AlphaFoldDB" id="A0A917UH49"/>
<comment type="subcellular location">
    <subcellularLocation>
        <location evidence="1">Cell membrane</location>
        <topology evidence="1">Multi-pass membrane protein</topology>
    </subcellularLocation>
</comment>
<accession>A0A917UH49</accession>
<feature type="transmembrane region" description="Helical" evidence="6">
    <location>
        <begin position="39"/>
        <end position="61"/>
    </location>
</feature>
<reference evidence="8" key="1">
    <citation type="journal article" date="2014" name="Int. J. Syst. Evol. Microbiol.">
        <title>Complete genome sequence of Corynebacterium casei LMG S-19264T (=DSM 44701T), isolated from a smear-ripened cheese.</title>
        <authorList>
            <consortium name="US DOE Joint Genome Institute (JGI-PGF)"/>
            <person name="Walter F."/>
            <person name="Albersmeier A."/>
            <person name="Kalinowski J."/>
            <person name="Ruckert C."/>
        </authorList>
    </citation>
    <scope>NUCLEOTIDE SEQUENCE</scope>
    <source>
        <strain evidence="8">JCM 19831</strain>
    </source>
</reference>
<proteinExistence type="predicted"/>
<dbReference type="PANTHER" id="PTHR23513:SF6">
    <property type="entry name" value="MAJOR FACILITATOR SUPERFAMILY ASSOCIATED DOMAIN-CONTAINING PROTEIN"/>
    <property type="match status" value="1"/>
</dbReference>
<evidence type="ECO:0000256" key="4">
    <source>
        <dbReference type="ARBA" id="ARBA00022989"/>
    </source>
</evidence>
<reference evidence="8" key="2">
    <citation type="submission" date="2020-09" db="EMBL/GenBank/DDBJ databases">
        <authorList>
            <person name="Sun Q."/>
            <person name="Ohkuma M."/>
        </authorList>
    </citation>
    <scope>NUCLEOTIDE SEQUENCE</scope>
    <source>
        <strain evidence="8">JCM 19831</strain>
    </source>
</reference>
<dbReference type="RefSeq" id="WP_229837165.1">
    <property type="nucleotide sequence ID" value="NZ_BMPI01000104.1"/>
</dbReference>
<evidence type="ECO:0000259" key="7">
    <source>
        <dbReference type="PROSITE" id="PS50850"/>
    </source>
</evidence>
<evidence type="ECO:0000313" key="8">
    <source>
        <dbReference type="EMBL" id="GGM86029.1"/>
    </source>
</evidence>
<dbReference type="EMBL" id="BMPI01000104">
    <property type="protein sequence ID" value="GGM86029.1"/>
    <property type="molecule type" value="Genomic_DNA"/>
</dbReference>
<evidence type="ECO:0000256" key="2">
    <source>
        <dbReference type="ARBA" id="ARBA00022475"/>
    </source>
</evidence>
<feature type="domain" description="Major facilitator superfamily (MFS) profile" evidence="7">
    <location>
        <begin position="264"/>
        <end position="365"/>
    </location>
</feature>
<gene>
    <name evidence="8" type="ORF">GCM10007977_104890</name>
</gene>
<dbReference type="CDD" id="cd06173">
    <property type="entry name" value="MFS_MefA_like"/>
    <property type="match status" value="1"/>
</dbReference>
<evidence type="ECO:0000256" key="6">
    <source>
        <dbReference type="SAM" id="Phobius"/>
    </source>
</evidence>
<feature type="transmembrane region" description="Helical" evidence="6">
    <location>
        <begin position="262"/>
        <end position="279"/>
    </location>
</feature>
<sequence length="365" mass="37496">MWNHPVLRRLLPGLAFSALGDGMSIVAVSWLALELDPRPTWVAVAVAAYSLPSALGGVLFARWLRTRPGAQLAGWNAVLRAGCLGAVAVTYALGALSPGLFVALLAVSSLLAAWGSAGRYALIAELLPAERHVAANAVLTTIAEFATIAGPPLAGLLIAWTNPGVVIAIDAASFAVLALTYRMVPRTPRAPEPKREHLKVTGLIVLGALFFFLFGPFYAAMPIHVSENLGGDATLLGWYYTAFGAGAVAGGLLTARVRRHPPVAAIIGAFGIAMLPLGLGAPQPLAMAAFGVAGLVWAPFLPVAMARLQGDTRALATFGSVAALAAPLGTVLGGPLVEAFGARQTLLLCAVATVALGAVAAIRRK</sequence>
<feature type="transmembrane region" description="Helical" evidence="6">
    <location>
        <begin position="315"/>
        <end position="336"/>
    </location>
</feature>
<feature type="transmembrane region" description="Helical" evidence="6">
    <location>
        <begin position="237"/>
        <end position="255"/>
    </location>
</feature>
<feature type="transmembrane region" description="Helical" evidence="6">
    <location>
        <begin position="164"/>
        <end position="181"/>
    </location>
</feature>
<dbReference type="PANTHER" id="PTHR23513">
    <property type="entry name" value="INTEGRAL MEMBRANE EFFLUX PROTEIN-RELATED"/>
    <property type="match status" value="1"/>
</dbReference>
<feature type="transmembrane region" description="Helical" evidence="6">
    <location>
        <begin position="73"/>
        <end position="94"/>
    </location>
</feature>
<dbReference type="InterPro" id="IPR011701">
    <property type="entry name" value="MFS"/>
</dbReference>
<feature type="transmembrane region" description="Helical" evidence="6">
    <location>
        <begin position="285"/>
        <end position="303"/>
    </location>
</feature>
<feature type="transmembrane region" description="Helical" evidence="6">
    <location>
        <begin position="12"/>
        <end position="33"/>
    </location>
</feature>
<evidence type="ECO:0000256" key="3">
    <source>
        <dbReference type="ARBA" id="ARBA00022692"/>
    </source>
</evidence>
<dbReference type="InterPro" id="IPR036259">
    <property type="entry name" value="MFS_trans_sf"/>
</dbReference>
<keyword evidence="5 6" id="KW-0472">Membrane</keyword>
<dbReference type="InterPro" id="IPR020846">
    <property type="entry name" value="MFS_dom"/>
</dbReference>
<protein>
    <submittedName>
        <fullName evidence="8">MFS transporter</fullName>
    </submittedName>
</protein>
<evidence type="ECO:0000256" key="5">
    <source>
        <dbReference type="ARBA" id="ARBA00023136"/>
    </source>
</evidence>
<dbReference type="SUPFAM" id="SSF103473">
    <property type="entry name" value="MFS general substrate transporter"/>
    <property type="match status" value="1"/>
</dbReference>
<keyword evidence="4 6" id="KW-1133">Transmembrane helix</keyword>
<dbReference type="Gene3D" id="1.20.1250.20">
    <property type="entry name" value="MFS general substrate transporter like domains"/>
    <property type="match status" value="1"/>
</dbReference>
<organism evidence="8 9">
    <name type="scientific">Dactylosporangium sucinum</name>
    <dbReference type="NCBI Taxonomy" id="1424081"/>
    <lineage>
        <taxon>Bacteria</taxon>
        <taxon>Bacillati</taxon>
        <taxon>Actinomycetota</taxon>
        <taxon>Actinomycetes</taxon>
        <taxon>Micromonosporales</taxon>
        <taxon>Micromonosporaceae</taxon>
        <taxon>Dactylosporangium</taxon>
    </lineage>
</organism>
<dbReference type="PROSITE" id="PS50850">
    <property type="entry name" value="MFS"/>
    <property type="match status" value="1"/>
</dbReference>
<keyword evidence="2" id="KW-1003">Cell membrane</keyword>
<dbReference type="GO" id="GO:0005886">
    <property type="term" value="C:plasma membrane"/>
    <property type="evidence" value="ECO:0007669"/>
    <property type="project" value="UniProtKB-SubCell"/>
</dbReference>
<comment type="caution">
    <text evidence="8">The sequence shown here is derived from an EMBL/GenBank/DDBJ whole genome shotgun (WGS) entry which is preliminary data.</text>
</comment>
<feature type="transmembrane region" description="Helical" evidence="6">
    <location>
        <begin position="134"/>
        <end position="158"/>
    </location>
</feature>
<feature type="transmembrane region" description="Helical" evidence="6">
    <location>
        <begin position="202"/>
        <end position="225"/>
    </location>
</feature>
<dbReference type="Proteomes" id="UP000642070">
    <property type="component" value="Unassembled WGS sequence"/>
</dbReference>
<evidence type="ECO:0000313" key="9">
    <source>
        <dbReference type="Proteomes" id="UP000642070"/>
    </source>
</evidence>
<feature type="transmembrane region" description="Helical" evidence="6">
    <location>
        <begin position="100"/>
        <end position="122"/>
    </location>
</feature>
<evidence type="ECO:0000256" key="1">
    <source>
        <dbReference type="ARBA" id="ARBA00004651"/>
    </source>
</evidence>
<dbReference type="Pfam" id="PF07690">
    <property type="entry name" value="MFS_1"/>
    <property type="match status" value="1"/>
</dbReference>
<keyword evidence="3 6" id="KW-0812">Transmembrane</keyword>
<keyword evidence="9" id="KW-1185">Reference proteome</keyword>